<reference evidence="1" key="1">
    <citation type="submission" date="2014-11" db="EMBL/GenBank/DDBJ databases">
        <authorList>
            <person name="Amaro Gonzalez C."/>
        </authorList>
    </citation>
    <scope>NUCLEOTIDE SEQUENCE</scope>
</reference>
<reference evidence="1" key="2">
    <citation type="journal article" date="2015" name="Fish Shellfish Immunol.">
        <title>Early steps in the European eel (Anguilla anguilla)-Vibrio vulnificus interaction in the gills: Role of the RtxA13 toxin.</title>
        <authorList>
            <person name="Callol A."/>
            <person name="Pajuelo D."/>
            <person name="Ebbesson L."/>
            <person name="Teles M."/>
            <person name="MacKenzie S."/>
            <person name="Amaro C."/>
        </authorList>
    </citation>
    <scope>NUCLEOTIDE SEQUENCE</scope>
</reference>
<name>A0A0E9RH91_ANGAN</name>
<dbReference type="EMBL" id="GBXM01080772">
    <property type="protein sequence ID" value="JAH27805.1"/>
    <property type="molecule type" value="Transcribed_RNA"/>
</dbReference>
<accession>A0A0E9RH91</accession>
<sequence length="38" mass="4454">MNIIVLNNYILAIYHRAHTHSLTIHSHTCTYGQFRLSN</sequence>
<protein>
    <submittedName>
        <fullName evidence="1">Uncharacterized protein</fullName>
    </submittedName>
</protein>
<dbReference type="AlphaFoldDB" id="A0A0E9RH91"/>
<proteinExistence type="predicted"/>
<evidence type="ECO:0000313" key="1">
    <source>
        <dbReference type="EMBL" id="JAH27805.1"/>
    </source>
</evidence>
<organism evidence="1">
    <name type="scientific">Anguilla anguilla</name>
    <name type="common">European freshwater eel</name>
    <name type="synonym">Muraena anguilla</name>
    <dbReference type="NCBI Taxonomy" id="7936"/>
    <lineage>
        <taxon>Eukaryota</taxon>
        <taxon>Metazoa</taxon>
        <taxon>Chordata</taxon>
        <taxon>Craniata</taxon>
        <taxon>Vertebrata</taxon>
        <taxon>Euteleostomi</taxon>
        <taxon>Actinopterygii</taxon>
        <taxon>Neopterygii</taxon>
        <taxon>Teleostei</taxon>
        <taxon>Anguilliformes</taxon>
        <taxon>Anguillidae</taxon>
        <taxon>Anguilla</taxon>
    </lineage>
</organism>